<evidence type="ECO:0000256" key="2">
    <source>
        <dbReference type="ARBA" id="ARBA00023125"/>
    </source>
</evidence>
<accession>A0A6G4WMH3</accession>
<name>A0A6G4WMH3_9HYPH</name>
<dbReference type="SUPFAM" id="SSF75516">
    <property type="entry name" value="Pheromone-binding domain of LuxR-like quorum-sensing transcription factors"/>
    <property type="match status" value="1"/>
</dbReference>
<dbReference type="Proteomes" id="UP001642900">
    <property type="component" value="Unassembled WGS sequence"/>
</dbReference>
<dbReference type="InterPro" id="IPR036388">
    <property type="entry name" value="WH-like_DNA-bd_sf"/>
</dbReference>
<reference evidence="5 6" key="1">
    <citation type="submission" date="2020-02" db="EMBL/GenBank/DDBJ databases">
        <title>Genome sequence of strain CCNWXJ40-4.</title>
        <authorList>
            <person name="Gao J."/>
            <person name="Sun J."/>
        </authorList>
    </citation>
    <scope>NUCLEOTIDE SEQUENCE [LARGE SCALE GENOMIC DNA]</scope>
    <source>
        <strain evidence="5 6">CCNWXJ 40-4</strain>
    </source>
</reference>
<proteinExistence type="predicted"/>
<dbReference type="PROSITE" id="PS50043">
    <property type="entry name" value="HTH_LUXR_2"/>
    <property type="match status" value="1"/>
</dbReference>
<organism evidence="5 6">
    <name type="scientific">Allomesorhizobium camelthorni</name>
    <dbReference type="NCBI Taxonomy" id="475069"/>
    <lineage>
        <taxon>Bacteria</taxon>
        <taxon>Pseudomonadati</taxon>
        <taxon>Pseudomonadota</taxon>
        <taxon>Alphaproteobacteria</taxon>
        <taxon>Hyphomicrobiales</taxon>
        <taxon>Phyllobacteriaceae</taxon>
        <taxon>Allomesorhizobium</taxon>
    </lineage>
</organism>
<dbReference type="InterPro" id="IPR036693">
    <property type="entry name" value="TF_LuxR_autoind-bd_dom_sf"/>
</dbReference>
<dbReference type="PRINTS" id="PR00038">
    <property type="entry name" value="HTHLUXR"/>
</dbReference>
<dbReference type="InterPro" id="IPR000792">
    <property type="entry name" value="Tscrpt_reg_LuxR_C"/>
</dbReference>
<dbReference type="GO" id="GO:0006355">
    <property type="term" value="P:regulation of DNA-templated transcription"/>
    <property type="evidence" value="ECO:0007669"/>
    <property type="project" value="InterPro"/>
</dbReference>
<dbReference type="PANTHER" id="PTHR44688:SF16">
    <property type="entry name" value="DNA-BINDING TRANSCRIPTIONAL ACTIVATOR DEVR_DOSR"/>
    <property type="match status" value="1"/>
</dbReference>
<dbReference type="Gene3D" id="1.10.10.10">
    <property type="entry name" value="Winged helix-like DNA-binding domain superfamily/Winged helix DNA-binding domain"/>
    <property type="match status" value="1"/>
</dbReference>
<dbReference type="EMBL" id="JAAKZF010000091">
    <property type="protein sequence ID" value="NGO55310.1"/>
    <property type="molecule type" value="Genomic_DNA"/>
</dbReference>
<evidence type="ECO:0000313" key="6">
    <source>
        <dbReference type="Proteomes" id="UP001642900"/>
    </source>
</evidence>
<evidence type="ECO:0000313" key="5">
    <source>
        <dbReference type="EMBL" id="NGO55310.1"/>
    </source>
</evidence>
<protein>
    <submittedName>
        <fullName evidence="5">LuxR family transcriptional regulator</fullName>
    </submittedName>
</protein>
<dbReference type="SUPFAM" id="SSF46894">
    <property type="entry name" value="C-terminal effector domain of the bipartite response regulators"/>
    <property type="match status" value="1"/>
</dbReference>
<dbReference type="PANTHER" id="PTHR44688">
    <property type="entry name" value="DNA-BINDING TRANSCRIPTIONAL ACTIVATOR DEVR_DOSR"/>
    <property type="match status" value="1"/>
</dbReference>
<keyword evidence="6" id="KW-1185">Reference proteome</keyword>
<dbReference type="InterPro" id="IPR005143">
    <property type="entry name" value="TF_LuxR_autoind-bd_dom"/>
</dbReference>
<dbReference type="RefSeq" id="WP_165033667.1">
    <property type="nucleotide sequence ID" value="NZ_JAAKZF010000091.1"/>
</dbReference>
<dbReference type="Pfam" id="PF00196">
    <property type="entry name" value="GerE"/>
    <property type="match status" value="1"/>
</dbReference>
<dbReference type="InterPro" id="IPR016032">
    <property type="entry name" value="Sig_transdc_resp-reg_C-effctor"/>
</dbReference>
<dbReference type="SMART" id="SM00421">
    <property type="entry name" value="HTH_LUXR"/>
    <property type="match status" value="1"/>
</dbReference>
<dbReference type="Gene3D" id="3.30.450.80">
    <property type="entry name" value="Transcription factor LuxR-like, autoinducer-binding domain"/>
    <property type="match status" value="1"/>
</dbReference>
<keyword evidence="1" id="KW-0805">Transcription regulation</keyword>
<sequence length="248" mass="27641">MGLPRIGVELGRFLDQTDSIAQFEQLFDLLSAFALNFDCPWTAYGPLAPEQKVLKPAQADSAIMLNYPNGWRERYFKMGYDKIDPIIKKSRKGVGAIRWSEVYKDASTTENERRVLDEAATFGLKSGVTVPLHGPAGSFTIVSFAQSWDREFQNKTVTYLQLAALHFHVKVTKFANSNALKQVQDLSLREKECILWTARGKSSWEIGKILGISGNTVNFHLKNAMRKLDTASRIGAAIKAASLGIIQV</sequence>
<comment type="caution">
    <text evidence="5">The sequence shown here is derived from an EMBL/GenBank/DDBJ whole genome shotgun (WGS) entry which is preliminary data.</text>
</comment>
<dbReference type="PROSITE" id="PS00622">
    <property type="entry name" value="HTH_LUXR_1"/>
    <property type="match status" value="1"/>
</dbReference>
<dbReference type="GO" id="GO:0003677">
    <property type="term" value="F:DNA binding"/>
    <property type="evidence" value="ECO:0007669"/>
    <property type="project" value="UniProtKB-KW"/>
</dbReference>
<gene>
    <name evidence="5" type="ORF">G6N73_30355</name>
</gene>
<dbReference type="AlphaFoldDB" id="A0A6G4WMH3"/>
<dbReference type="Pfam" id="PF03472">
    <property type="entry name" value="Autoind_bind"/>
    <property type="match status" value="1"/>
</dbReference>
<keyword evidence="3" id="KW-0804">Transcription</keyword>
<evidence type="ECO:0000259" key="4">
    <source>
        <dbReference type="PROSITE" id="PS50043"/>
    </source>
</evidence>
<evidence type="ECO:0000256" key="1">
    <source>
        <dbReference type="ARBA" id="ARBA00023015"/>
    </source>
</evidence>
<dbReference type="CDD" id="cd06170">
    <property type="entry name" value="LuxR_C_like"/>
    <property type="match status" value="1"/>
</dbReference>
<keyword evidence="2" id="KW-0238">DNA-binding</keyword>
<feature type="domain" description="HTH luxR-type" evidence="4">
    <location>
        <begin position="179"/>
        <end position="244"/>
    </location>
</feature>
<evidence type="ECO:0000256" key="3">
    <source>
        <dbReference type="ARBA" id="ARBA00023163"/>
    </source>
</evidence>